<evidence type="ECO:0000256" key="2">
    <source>
        <dbReference type="ARBA" id="ARBA00022679"/>
    </source>
</evidence>
<evidence type="ECO:0000313" key="5">
    <source>
        <dbReference type="EMBL" id="THC80596.1"/>
    </source>
</evidence>
<dbReference type="SUPFAM" id="SSF53448">
    <property type="entry name" value="Nucleotide-diphospho-sugar transferases"/>
    <property type="match status" value="1"/>
</dbReference>
<sequence>MSENAVLFTVTGSHIQLTGTAIASLVLHWPVNIPLRILVMADDYLNQDIFWLKSIPKQLLRPNITVDVWQKPSIMDQVHTANTNTRYPSVVLWRLFAPYIFSDTDRLLYLDNDVLICDDISPMFDMLPDDKAIGAVNDFQTLLYADTKEGSIWPEIKHFDSYFNSGVLLINTHKYIQAYTQDQLVNTINTSDYSFIDQTILNNLFESQSIHLPLQYNYQKDDEWLNGYALHYNLKQAKKMQAARKKVVIRHFVSEIRSLPWEHGYSRDEFEQNFWRVFSLVKSITR</sequence>
<proteinExistence type="predicted"/>
<evidence type="ECO:0000256" key="3">
    <source>
        <dbReference type="ARBA" id="ARBA00022723"/>
    </source>
</evidence>
<dbReference type="InterPro" id="IPR029044">
    <property type="entry name" value="Nucleotide-diphossugar_trans"/>
</dbReference>
<dbReference type="AlphaFoldDB" id="A0A508YWC1"/>
<dbReference type="Proteomes" id="UP000552935">
    <property type="component" value="Unassembled WGS sequence"/>
</dbReference>
<protein>
    <submittedName>
        <fullName evidence="4">Glycosyl transferase</fullName>
    </submittedName>
</protein>
<dbReference type="PANTHER" id="PTHR13778">
    <property type="entry name" value="GLYCOSYLTRANSFERASE 8 DOMAIN-CONTAINING PROTEIN"/>
    <property type="match status" value="1"/>
</dbReference>
<dbReference type="GO" id="GO:0016757">
    <property type="term" value="F:glycosyltransferase activity"/>
    <property type="evidence" value="ECO:0007669"/>
    <property type="project" value="UniProtKB-KW"/>
</dbReference>
<dbReference type="Gene3D" id="3.90.550.10">
    <property type="entry name" value="Spore Coat Polysaccharide Biosynthesis Protein SpsA, Chain A"/>
    <property type="match status" value="1"/>
</dbReference>
<evidence type="ECO:0000256" key="1">
    <source>
        <dbReference type="ARBA" id="ARBA00022676"/>
    </source>
</evidence>
<keyword evidence="2 4" id="KW-0808">Transferase</keyword>
<dbReference type="EMBL" id="JACCKI010000004">
    <property type="protein sequence ID" value="NZA05021.1"/>
    <property type="molecule type" value="Genomic_DNA"/>
</dbReference>
<reference evidence="5 6" key="1">
    <citation type="submission" date="2019-04" db="EMBL/GenBank/DDBJ databases">
        <title>Genome Announcement to Ensure Probiotic Safety of Lactobacillus rhamnosus UBLR-58.</title>
        <authorList>
            <person name="Sulthana A."/>
            <person name="Lakshmi S.G."/>
            <person name="Madempudi R.S."/>
        </authorList>
    </citation>
    <scope>NUCLEOTIDE SEQUENCE [LARGE SCALE GENOMIC DNA]</scope>
    <source>
        <strain evidence="5 6">UBLR-58</strain>
    </source>
</reference>
<organism evidence="4 7">
    <name type="scientific">Lacticaseibacillus rhamnosus</name>
    <name type="common">Lactobacillus rhamnosus</name>
    <dbReference type="NCBI Taxonomy" id="47715"/>
    <lineage>
        <taxon>Bacteria</taxon>
        <taxon>Bacillati</taxon>
        <taxon>Bacillota</taxon>
        <taxon>Bacilli</taxon>
        <taxon>Lactobacillales</taxon>
        <taxon>Lactobacillaceae</taxon>
        <taxon>Lacticaseibacillus</taxon>
    </lineage>
</organism>
<evidence type="ECO:0000313" key="6">
    <source>
        <dbReference type="Proteomes" id="UP000307517"/>
    </source>
</evidence>
<dbReference type="RefSeq" id="WP_005688896.1">
    <property type="nucleotide sequence ID" value="NZ_CABFNI010000013.1"/>
</dbReference>
<accession>A0A508YWC1</accession>
<evidence type="ECO:0000313" key="7">
    <source>
        <dbReference type="Proteomes" id="UP000552935"/>
    </source>
</evidence>
<dbReference type="PANTHER" id="PTHR13778:SF47">
    <property type="entry name" value="LIPOPOLYSACCHARIDE 1,3-GALACTOSYLTRANSFERASE"/>
    <property type="match status" value="1"/>
</dbReference>
<dbReference type="GO" id="GO:0046872">
    <property type="term" value="F:metal ion binding"/>
    <property type="evidence" value="ECO:0007669"/>
    <property type="project" value="UniProtKB-KW"/>
</dbReference>
<dbReference type="InterPro" id="IPR002495">
    <property type="entry name" value="Glyco_trans_8"/>
</dbReference>
<gene>
    <name evidence="5" type="ORF">E6L36_09465</name>
    <name evidence="4" type="ORF">H0N82_07860</name>
</gene>
<dbReference type="Pfam" id="PF01501">
    <property type="entry name" value="Glyco_transf_8"/>
    <property type="match status" value="1"/>
</dbReference>
<evidence type="ECO:0000313" key="4">
    <source>
        <dbReference type="EMBL" id="NZA05021.1"/>
    </source>
</evidence>
<reference evidence="4 7" key="2">
    <citation type="submission" date="2020-07" db="EMBL/GenBank/DDBJ databases">
        <title>Organ Donor 1.</title>
        <authorList>
            <person name="Marsh A.J."/>
            <person name="Azcarate-Peril M.A."/>
        </authorList>
    </citation>
    <scope>NUCLEOTIDE SEQUENCE [LARGE SCALE GENOMIC DNA]</scope>
    <source>
        <strain evidence="4 7">AMC0712</strain>
    </source>
</reference>
<dbReference type="Proteomes" id="UP000307517">
    <property type="component" value="Unassembled WGS sequence"/>
</dbReference>
<comment type="caution">
    <text evidence="4">The sequence shown here is derived from an EMBL/GenBank/DDBJ whole genome shotgun (WGS) entry which is preliminary data.</text>
</comment>
<name>A0A508YWC1_LACRH</name>
<dbReference type="InterPro" id="IPR050748">
    <property type="entry name" value="Glycosyltrans_8_dom-fam"/>
</dbReference>
<keyword evidence="3" id="KW-0479">Metal-binding</keyword>
<keyword evidence="1" id="KW-0328">Glycosyltransferase</keyword>
<dbReference type="EMBL" id="SSHM01000001">
    <property type="protein sequence ID" value="THC80596.1"/>
    <property type="molecule type" value="Genomic_DNA"/>
</dbReference>